<reference evidence="3" key="1">
    <citation type="journal article" date="2019" name="Int. J. Syst. Evol. Microbiol.">
        <title>The Global Catalogue of Microorganisms (GCM) 10K type strain sequencing project: providing services to taxonomists for standard genome sequencing and annotation.</title>
        <authorList>
            <consortium name="The Broad Institute Genomics Platform"/>
            <consortium name="The Broad Institute Genome Sequencing Center for Infectious Disease"/>
            <person name="Wu L."/>
            <person name="Ma J."/>
        </authorList>
    </citation>
    <scope>NUCLEOTIDE SEQUENCE [LARGE SCALE GENOMIC DNA]</scope>
    <source>
        <strain evidence="3">JCM 15974</strain>
    </source>
</reference>
<comment type="caution">
    <text evidence="2">The sequence shown here is derived from an EMBL/GenBank/DDBJ whole genome shotgun (WGS) entry which is preliminary data.</text>
</comment>
<dbReference type="SUPFAM" id="SSF55729">
    <property type="entry name" value="Acyl-CoA N-acyltransferases (Nat)"/>
    <property type="match status" value="1"/>
</dbReference>
<dbReference type="EMBL" id="BAAAGE010000001">
    <property type="protein sequence ID" value="GAA0714034.1"/>
    <property type="molecule type" value="Genomic_DNA"/>
</dbReference>
<feature type="domain" description="N-acetyltransferase" evidence="1">
    <location>
        <begin position="3"/>
        <end position="143"/>
    </location>
</feature>
<gene>
    <name evidence="2" type="ORF">GCM10009430_06580</name>
</gene>
<organism evidence="2 3">
    <name type="scientific">Aquimarina litoralis</name>
    <dbReference type="NCBI Taxonomy" id="584605"/>
    <lineage>
        <taxon>Bacteria</taxon>
        <taxon>Pseudomonadati</taxon>
        <taxon>Bacteroidota</taxon>
        <taxon>Flavobacteriia</taxon>
        <taxon>Flavobacteriales</taxon>
        <taxon>Flavobacteriaceae</taxon>
        <taxon>Aquimarina</taxon>
    </lineage>
</organism>
<evidence type="ECO:0000313" key="2">
    <source>
        <dbReference type="EMBL" id="GAA0714034.1"/>
    </source>
</evidence>
<protein>
    <submittedName>
        <fullName evidence="2">GNAT family N-acetyltransferase</fullName>
    </submittedName>
</protein>
<keyword evidence="3" id="KW-1185">Reference proteome</keyword>
<proteinExistence type="predicted"/>
<dbReference type="PROSITE" id="PS51186">
    <property type="entry name" value="GNAT"/>
    <property type="match status" value="1"/>
</dbReference>
<name>A0ABP3TNV5_9FLAO</name>
<dbReference type="InterPro" id="IPR000182">
    <property type="entry name" value="GNAT_dom"/>
</dbReference>
<dbReference type="Pfam" id="PF13508">
    <property type="entry name" value="Acetyltransf_7"/>
    <property type="match status" value="1"/>
</dbReference>
<dbReference type="Proteomes" id="UP001501758">
    <property type="component" value="Unassembled WGS sequence"/>
</dbReference>
<evidence type="ECO:0000259" key="1">
    <source>
        <dbReference type="PROSITE" id="PS51186"/>
    </source>
</evidence>
<dbReference type="Gene3D" id="3.40.630.30">
    <property type="match status" value="1"/>
</dbReference>
<sequence length="143" mass="16778">MNIELHKATDDDVIFLLELRKQTMMEHLEKAGLFLSEEQHLARVRVHFDKAQIILYKKEKIGVLKYIETDSSIEILQLQITPKLQGKGIGNYVLNNVIEQSVATNKEIRLKVLKENPAKFLYERNGFSIYDEDSYEFYMKLVK</sequence>
<dbReference type="RefSeq" id="WP_343910476.1">
    <property type="nucleotide sequence ID" value="NZ_BAAAGE010000001.1"/>
</dbReference>
<dbReference type="InterPro" id="IPR016181">
    <property type="entry name" value="Acyl_CoA_acyltransferase"/>
</dbReference>
<accession>A0ABP3TNV5</accession>
<evidence type="ECO:0000313" key="3">
    <source>
        <dbReference type="Proteomes" id="UP001501758"/>
    </source>
</evidence>